<evidence type="ECO:0000313" key="6">
    <source>
        <dbReference type="Proteomes" id="UP000386466"/>
    </source>
</evidence>
<dbReference type="InterPro" id="IPR055167">
    <property type="entry name" value="Rootletin-like_CC"/>
</dbReference>
<evidence type="ECO:0000256" key="1">
    <source>
        <dbReference type="ARBA" id="ARBA00023054"/>
    </source>
</evidence>
<feature type="domain" description="Rootletin-like coiled-coil" evidence="4">
    <location>
        <begin position="91"/>
        <end position="265"/>
    </location>
</feature>
<dbReference type="PANTHER" id="PTHR23159:SF16">
    <property type="entry name" value="CILIARY ROOTLET COILED-COIL PROTEIN 2"/>
    <property type="match status" value="1"/>
</dbReference>
<organism evidence="5 6">
    <name type="scientific">Lynx pardinus</name>
    <name type="common">Iberian lynx</name>
    <name type="synonym">Felis pardina</name>
    <dbReference type="NCBI Taxonomy" id="191816"/>
    <lineage>
        <taxon>Eukaryota</taxon>
        <taxon>Metazoa</taxon>
        <taxon>Chordata</taxon>
        <taxon>Craniata</taxon>
        <taxon>Vertebrata</taxon>
        <taxon>Euteleostomi</taxon>
        <taxon>Mammalia</taxon>
        <taxon>Eutheria</taxon>
        <taxon>Laurasiatheria</taxon>
        <taxon>Carnivora</taxon>
        <taxon>Feliformia</taxon>
        <taxon>Felidae</taxon>
        <taxon>Felinae</taxon>
        <taxon>Lynx</taxon>
    </lineage>
</organism>
<protein>
    <recommendedName>
        <fullName evidence="4">Rootletin-like coiled-coil domain-containing protein</fullName>
    </recommendedName>
</protein>
<feature type="coiled-coil region" evidence="2">
    <location>
        <begin position="562"/>
        <end position="754"/>
    </location>
</feature>
<dbReference type="GO" id="GO:0005814">
    <property type="term" value="C:centriole"/>
    <property type="evidence" value="ECO:0007669"/>
    <property type="project" value="TreeGrafter"/>
</dbReference>
<gene>
    <name evidence="5" type="ORF">LYPA_23C017961</name>
</gene>
<keyword evidence="6" id="KW-1185">Reference proteome</keyword>
<feature type="region of interest" description="Disordered" evidence="3">
    <location>
        <begin position="452"/>
        <end position="522"/>
    </location>
</feature>
<reference evidence="5 6" key="1">
    <citation type="submission" date="2019-01" db="EMBL/GenBank/DDBJ databases">
        <authorList>
            <person name="Alioto T."/>
            <person name="Alioto T."/>
        </authorList>
    </citation>
    <scope>NUCLEOTIDE SEQUENCE [LARGE SCALE GENOMIC DNA]</scope>
</reference>
<sequence length="1067" mass="119000">MSSPSSEPGHGGATAERSPLGLDSVIQRLEDTVLSPMASREDRALTVRGEGWPALPTPVPARIREIVAGSLRDEPHQGLREPPAVSAGVQEENERLQEELSRLGELLAQADAEQDELAGRYHAVSARLQARLETTEARLRRSELEHSADLEEALGRLEAAEQRSTGLSQVNTLLREQLGHMKKANDRLAEELARTTDGVLHLRGQLELTEARRRAETQIRRTRSGGSQDFLLLWRQVTALRAQLAELRTTAERALTDMRVEMARTAGRLQTACLALGSRLRLAASSAAGALERRLRDQVRETLQLQGRWDAEKVALQARLSEQTLLVEKLTEQNSKKERAISSLKMDVQKLESRRSGGQRAADTSEDQVEALQRVLKSITEVAQEDAGCPERARSGGPEAQEARGQVRRPGSSASPHRGVSPPRARALDALHPALQAVHAAIERWRLLEQVGGLGPHGPRRRSSGLVSTSRSFETQAGSAITGPAGGSPWGHRKGDLGAPDGSQGSLRGRVSAWPAPKPYSPREGVPILSASFLGESVVEASAGQSDSRRAPSSGQELRLQLGSSQAVAARLREQLSEAQRELQASRRLLRERAQEQVREPEDLLRELEAHSREAQRCRASSELLQREKRALETAVEEMRGKAACADAEKQRLEAENTELHRSLLLWAEQKEELVQQGERGRRELETSQGRLEQLEEKVSGLKKELVSAQEALNSARLQRDVLESEREGLHRALARAESSNTDLELLVTRLKSEGVEQRDSLAKMAALTEGLARDKGALGHQVLQVTCKKQALEEQLAQSLQDREAQRDTLQRTLQEKEALSEERAQLLAKQEALERQVRLTAEEAAELRAERDSLERSLFETQQLVMQLEGQREQLEGQARSMRLARQALQVEMQQLRSAWEVQETKLQWDVGRLQRQVAQQERDLQLALESQALAHHEDLARLQREKESLSLSLTEEKEVAAHRLEQEKKLVAKNAAKREALKEEIQSLKHERDESLLQLENEMQEALSLKEEERRLLREELFRATQELGQVRREAQSQQKQAEGHSPLYPPGNVQVSCWEGAPS</sequence>
<evidence type="ECO:0000256" key="2">
    <source>
        <dbReference type="SAM" id="Coils"/>
    </source>
</evidence>
<dbReference type="PANTHER" id="PTHR23159">
    <property type="entry name" value="CENTROSOMAL PROTEIN 2"/>
    <property type="match status" value="1"/>
</dbReference>
<proteinExistence type="predicted"/>
<feature type="region of interest" description="Disordered" evidence="3">
    <location>
        <begin position="1032"/>
        <end position="1067"/>
    </location>
</feature>
<accession>A0A485MWT8</accession>
<feature type="compositionally biased region" description="Polar residues" evidence="3">
    <location>
        <begin position="465"/>
        <end position="479"/>
    </location>
</feature>
<keyword evidence="1 2" id="KW-0175">Coiled coil</keyword>
<feature type="region of interest" description="Disordered" evidence="3">
    <location>
        <begin position="1"/>
        <end position="24"/>
    </location>
</feature>
<feature type="region of interest" description="Disordered" evidence="3">
    <location>
        <begin position="382"/>
        <end position="424"/>
    </location>
</feature>
<dbReference type="Pfam" id="PF15035">
    <property type="entry name" value="Rootletin"/>
    <property type="match status" value="1"/>
</dbReference>
<name>A0A485MWT8_LYNPA</name>
<dbReference type="GO" id="GO:0005813">
    <property type="term" value="C:centrosome"/>
    <property type="evidence" value="ECO:0007669"/>
    <property type="project" value="TreeGrafter"/>
</dbReference>
<feature type="region of interest" description="Disordered" evidence="3">
    <location>
        <begin position="348"/>
        <end position="369"/>
    </location>
</feature>
<evidence type="ECO:0000313" key="5">
    <source>
        <dbReference type="EMBL" id="VFV22482.1"/>
    </source>
</evidence>
<evidence type="ECO:0000259" key="4">
    <source>
        <dbReference type="Pfam" id="PF15035"/>
    </source>
</evidence>
<evidence type="ECO:0000256" key="3">
    <source>
        <dbReference type="SAM" id="MobiDB-lite"/>
    </source>
</evidence>
<feature type="coiled-coil region" evidence="2">
    <location>
        <begin position="86"/>
        <end position="145"/>
    </location>
</feature>
<dbReference type="AlphaFoldDB" id="A0A485MWT8"/>
<dbReference type="Proteomes" id="UP000386466">
    <property type="component" value="Unassembled WGS sequence"/>
</dbReference>
<dbReference type="EMBL" id="CAAGRJ010004513">
    <property type="protein sequence ID" value="VFV22482.1"/>
    <property type="molecule type" value="Genomic_DNA"/>
</dbReference>